<dbReference type="GO" id="GO:0004519">
    <property type="term" value="F:endonuclease activity"/>
    <property type="evidence" value="ECO:0007669"/>
    <property type="project" value="UniProtKB-KW"/>
</dbReference>
<name>A0A9P5SI90_9FUNG</name>
<accession>A0A9P5SI90</accession>
<comment type="caution">
    <text evidence="5">The sequence shown here is derived from an EMBL/GenBank/DDBJ whole genome shotgun (WGS) entry which is preliminary data.</text>
</comment>
<protein>
    <submittedName>
        <fullName evidence="5">tRNA-splicing endonuclease subunit sen54</fullName>
    </submittedName>
</protein>
<feature type="region of interest" description="Disordered" evidence="3">
    <location>
        <begin position="1"/>
        <end position="41"/>
    </location>
</feature>
<dbReference type="EMBL" id="JAAAUY010000405">
    <property type="protein sequence ID" value="KAF9330318.1"/>
    <property type="molecule type" value="Genomic_DNA"/>
</dbReference>
<comment type="similarity">
    <text evidence="1">Belongs to the SEN54 family.</text>
</comment>
<reference evidence="5" key="1">
    <citation type="journal article" date="2020" name="Fungal Divers.">
        <title>Resolving the Mortierellaceae phylogeny through synthesis of multi-gene phylogenetics and phylogenomics.</title>
        <authorList>
            <person name="Vandepol N."/>
            <person name="Liber J."/>
            <person name="Desiro A."/>
            <person name="Na H."/>
            <person name="Kennedy M."/>
            <person name="Barry K."/>
            <person name="Grigoriev I.V."/>
            <person name="Miller A.N."/>
            <person name="O'Donnell K."/>
            <person name="Stajich J.E."/>
            <person name="Bonito G."/>
        </authorList>
    </citation>
    <scope>NUCLEOTIDE SEQUENCE</scope>
    <source>
        <strain evidence="5">NVP1</strain>
    </source>
</reference>
<evidence type="ECO:0000256" key="1">
    <source>
        <dbReference type="ARBA" id="ARBA00005736"/>
    </source>
</evidence>
<feature type="domain" description="tRNA-splicing endonuclease subunit Sen54 N-terminal" evidence="4">
    <location>
        <begin position="52"/>
        <end position="115"/>
    </location>
</feature>
<evidence type="ECO:0000256" key="2">
    <source>
        <dbReference type="ARBA" id="ARBA00022694"/>
    </source>
</evidence>
<dbReference type="Proteomes" id="UP000696485">
    <property type="component" value="Unassembled WGS sequence"/>
</dbReference>
<keyword evidence="5" id="KW-0540">Nuclease</keyword>
<keyword evidence="5" id="KW-0255">Endonuclease</keyword>
<dbReference type="GO" id="GO:0000214">
    <property type="term" value="C:tRNA-intron endonuclease complex"/>
    <property type="evidence" value="ECO:0007669"/>
    <property type="project" value="TreeGrafter"/>
</dbReference>
<evidence type="ECO:0000313" key="6">
    <source>
        <dbReference type="Proteomes" id="UP000696485"/>
    </source>
</evidence>
<dbReference type="InterPro" id="IPR024336">
    <property type="entry name" value="tRNA_splic_suSen54_N"/>
</dbReference>
<dbReference type="PANTHER" id="PTHR21027">
    <property type="entry name" value="TRNA-SPLICING ENDONUCLEASE SUBUNIT SEN54"/>
    <property type="match status" value="1"/>
</dbReference>
<keyword evidence="5" id="KW-0378">Hydrolase</keyword>
<organism evidence="5 6">
    <name type="scientific">Podila minutissima</name>
    <dbReference type="NCBI Taxonomy" id="64525"/>
    <lineage>
        <taxon>Eukaryota</taxon>
        <taxon>Fungi</taxon>
        <taxon>Fungi incertae sedis</taxon>
        <taxon>Mucoromycota</taxon>
        <taxon>Mortierellomycotina</taxon>
        <taxon>Mortierellomycetes</taxon>
        <taxon>Mortierellales</taxon>
        <taxon>Mortierellaceae</taxon>
        <taxon>Podila</taxon>
    </lineage>
</organism>
<evidence type="ECO:0000313" key="5">
    <source>
        <dbReference type="EMBL" id="KAF9330318.1"/>
    </source>
</evidence>
<dbReference type="Pfam" id="PF12928">
    <property type="entry name" value="tRNA_int_end_N2"/>
    <property type="match status" value="1"/>
</dbReference>
<dbReference type="InterPro" id="IPR024337">
    <property type="entry name" value="tRNA_splic_suSen54"/>
</dbReference>
<sequence>MDSADNEDTDQHPDFRLLLTNSKSQNSQALPSREAKTTGTTSMLDDQYQAYFHILEEERRAAERTYSRVIYEPDLGLFRISVNRGNHFVSMGHTLHGQIYLYPEEALFLVDRGSLLAEHRGVDMTVQQMWSVYLQQEEERKQQKSAGAARAMDLYVTYAYLKRLGFVVTRPGTYHNVEEGTQGDMKAADQMQIVPSGLWTELWLTVAAMWRRKTTSWFHALGLWFAPWSRLFSSGLNKPLVSNSDQLAYDQILKKIQIIPSIRLASATNTSQPKKAEVDFEVYKPAGAFKKRQPGTPDYRVVVVEARAPLPALQDFADYFQGQVDPATHESLDIVTTAAAATSAPPRATPGSGKGKKVKAPDWPKILFAVVDGGQVTFLNMFNIKATP</sequence>
<feature type="compositionally biased region" description="Polar residues" evidence="3">
    <location>
        <begin position="19"/>
        <end position="30"/>
    </location>
</feature>
<keyword evidence="6" id="KW-1185">Reference proteome</keyword>
<gene>
    <name evidence="5" type="primary">SEN54</name>
    <name evidence="5" type="ORF">BG006_006716</name>
</gene>
<feature type="region of interest" description="Disordered" evidence="3">
    <location>
        <begin position="339"/>
        <end position="358"/>
    </location>
</feature>
<proteinExistence type="inferred from homology"/>
<dbReference type="AlphaFoldDB" id="A0A9P5SI90"/>
<feature type="compositionally biased region" description="Low complexity" evidence="3">
    <location>
        <begin position="339"/>
        <end position="350"/>
    </location>
</feature>
<evidence type="ECO:0000256" key="3">
    <source>
        <dbReference type="SAM" id="MobiDB-lite"/>
    </source>
</evidence>
<dbReference type="GO" id="GO:0000379">
    <property type="term" value="P:tRNA-type intron splice site recognition and cleavage"/>
    <property type="evidence" value="ECO:0007669"/>
    <property type="project" value="TreeGrafter"/>
</dbReference>
<keyword evidence="2" id="KW-0819">tRNA processing</keyword>
<dbReference type="PANTHER" id="PTHR21027:SF1">
    <property type="entry name" value="TRNA-SPLICING ENDONUCLEASE SUBUNIT SEN54"/>
    <property type="match status" value="1"/>
</dbReference>
<evidence type="ECO:0000259" key="4">
    <source>
        <dbReference type="Pfam" id="PF12928"/>
    </source>
</evidence>